<reference evidence="2" key="1">
    <citation type="submission" date="2022-11" db="UniProtKB">
        <authorList>
            <consortium name="WormBaseParasite"/>
        </authorList>
    </citation>
    <scope>IDENTIFICATION</scope>
</reference>
<sequence>MLNCCGSHPTNPGENACRLAKIICSAVLAGEVSLMAALCTDDLVKSHLTMNRSALNVVHADTEPNLLKFRTQGTSLGKFTSVAESPELHETNSRSGRGLIKASDLLKAVDESPCLQKMKRTNCTNIL</sequence>
<proteinExistence type="predicted"/>
<name>A0AC34GMT1_9BILA</name>
<dbReference type="Proteomes" id="UP000887579">
    <property type="component" value="Unplaced"/>
</dbReference>
<dbReference type="WBParaSite" id="ES5_v2.g30909.t1">
    <property type="protein sequence ID" value="ES5_v2.g30909.t1"/>
    <property type="gene ID" value="ES5_v2.g30909"/>
</dbReference>
<accession>A0AC34GMT1</accession>
<organism evidence="1 2">
    <name type="scientific">Panagrolaimus sp. ES5</name>
    <dbReference type="NCBI Taxonomy" id="591445"/>
    <lineage>
        <taxon>Eukaryota</taxon>
        <taxon>Metazoa</taxon>
        <taxon>Ecdysozoa</taxon>
        <taxon>Nematoda</taxon>
        <taxon>Chromadorea</taxon>
        <taxon>Rhabditida</taxon>
        <taxon>Tylenchina</taxon>
        <taxon>Panagrolaimomorpha</taxon>
        <taxon>Panagrolaimoidea</taxon>
        <taxon>Panagrolaimidae</taxon>
        <taxon>Panagrolaimus</taxon>
    </lineage>
</organism>
<protein>
    <submittedName>
        <fullName evidence="2">Hydroxymethylglutaryl-CoA reductase (NADPH)</fullName>
    </submittedName>
</protein>
<evidence type="ECO:0000313" key="2">
    <source>
        <dbReference type="WBParaSite" id="ES5_v2.g30909.t1"/>
    </source>
</evidence>
<evidence type="ECO:0000313" key="1">
    <source>
        <dbReference type="Proteomes" id="UP000887579"/>
    </source>
</evidence>